<reference evidence="2 3" key="1">
    <citation type="submission" date="2017-01" db="EMBL/GenBank/DDBJ databases">
        <authorList>
            <person name="Mah S.A."/>
            <person name="Swanson W.J."/>
            <person name="Moy G.W."/>
            <person name="Vacquier V.D."/>
        </authorList>
    </citation>
    <scope>NUCLEOTIDE SEQUENCE [LARGE SCALE GENOMIC DNA]</scope>
    <source>
        <strain evidence="2 3">DSM 11589</strain>
    </source>
</reference>
<proteinExistence type="predicted"/>
<name>A0A1N7N0D4_9PROT</name>
<organism evidence="2 3">
    <name type="scientific">Insolitispirillum peregrinum</name>
    <dbReference type="NCBI Taxonomy" id="80876"/>
    <lineage>
        <taxon>Bacteria</taxon>
        <taxon>Pseudomonadati</taxon>
        <taxon>Pseudomonadota</taxon>
        <taxon>Alphaproteobacteria</taxon>
        <taxon>Rhodospirillales</taxon>
        <taxon>Novispirillaceae</taxon>
        <taxon>Insolitispirillum</taxon>
    </lineage>
</organism>
<protein>
    <submittedName>
        <fullName evidence="2">Uncharacterized protein</fullName>
    </submittedName>
</protein>
<dbReference type="RefSeq" id="WP_076400875.1">
    <property type="nucleotide sequence ID" value="NZ_FTOA01000004.1"/>
</dbReference>
<keyword evidence="3" id="KW-1185">Reference proteome</keyword>
<gene>
    <name evidence="2" type="ORF">SAMN05421779_104472</name>
</gene>
<accession>A0A1N7N0D4</accession>
<evidence type="ECO:0000313" key="3">
    <source>
        <dbReference type="Proteomes" id="UP000185678"/>
    </source>
</evidence>
<feature type="compositionally biased region" description="Basic and acidic residues" evidence="1">
    <location>
        <begin position="119"/>
        <end position="128"/>
    </location>
</feature>
<dbReference type="STRING" id="80876.SAMN05421779_104472"/>
<feature type="compositionally biased region" description="Basic and acidic residues" evidence="1">
    <location>
        <begin position="147"/>
        <end position="164"/>
    </location>
</feature>
<feature type="compositionally biased region" description="Polar residues" evidence="1">
    <location>
        <begin position="184"/>
        <end position="202"/>
    </location>
</feature>
<feature type="region of interest" description="Disordered" evidence="1">
    <location>
        <begin position="119"/>
        <end position="242"/>
    </location>
</feature>
<dbReference type="EMBL" id="FTOA01000004">
    <property type="protein sequence ID" value="SIS91792.1"/>
    <property type="molecule type" value="Genomic_DNA"/>
</dbReference>
<dbReference type="AlphaFoldDB" id="A0A1N7N0D4"/>
<sequence>MAKKQWDKHNDIANQRIAKIAQNNGWTAQEAEQIVQSMQGSKEQAAFTSLAYNGVRAPKMTAAWLKGDRVTARQELLYRSNSNSVAGFAARRLAEANLLTGDPTTWSEEERARWEAIERSTEAQEYRARYPKTFPPSPNKEPSSTKPNRDTQSKTDEKNKEQNKDNPAPQESTDKDKAAPLSTEARSTLLTGPQPSPQSLDQQAKLDPAQQKLAALYPTMYPDYKPEPPPPPSSAELERKEQELKRLKALYPTMFPNEMTGP</sequence>
<dbReference type="OrthoDB" id="7351440at2"/>
<evidence type="ECO:0000313" key="2">
    <source>
        <dbReference type="EMBL" id="SIS91792.1"/>
    </source>
</evidence>
<dbReference type="Proteomes" id="UP000185678">
    <property type="component" value="Unassembled WGS sequence"/>
</dbReference>
<evidence type="ECO:0000256" key="1">
    <source>
        <dbReference type="SAM" id="MobiDB-lite"/>
    </source>
</evidence>